<dbReference type="Proteomes" id="UP001341281">
    <property type="component" value="Chromosome 01"/>
</dbReference>
<dbReference type="AlphaFoldDB" id="A0AAQ3PXE7"/>
<proteinExistence type="predicted"/>
<organism evidence="2 3">
    <name type="scientific">Paspalum notatum var. saurae</name>
    <dbReference type="NCBI Taxonomy" id="547442"/>
    <lineage>
        <taxon>Eukaryota</taxon>
        <taxon>Viridiplantae</taxon>
        <taxon>Streptophyta</taxon>
        <taxon>Embryophyta</taxon>
        <taxon>Tracheophyta</taxon>
        <taxon>Spermatophyta</taxon>
        <taxon>Magnoliopsida</taxon>
        <taxon>Liliopsida</taxon>
        <taxon>Poales</taxon>
        <taxon>Poaceae</taxon>
        <taxon>PACMAD clade</taxon>
        <taxon>Panicoideae</taxon>
        <taxon>Andropogonodae</taxon>
        <taxon>Paspaleae</taxon>
        <taxon>Paspalinae</taxon>
        <taxon>Paspalum</taxon>
    </lineage>
</organism>
<feature type="region of interest" description="Disordered" evidence="1">
    <location>
        <begin position="1"/>
        <end position="88"/>
    </location>
</feature>
<dbReference type="EMBL" id="CP144745">
    <property type="protein sequence ID" value="WVZ54544.1"/>
    <property type="molecule type" value="Genomic_DNA"/>
</dbReference>
<sequence>MATTTPEATGRVHGGLVGDGRRKRSEQQQGDLERDAEQNCEDQGEDVYGCRHLPGAPGGEGAHEADEVEHHAHPERQHDDGQRRDEGRRVAVEEGQVAARVVVAQHRVADDMAGLVLLPEAARRAHAGLVRQAGCEDGQEQQELAALLQLPLHVLVVFLLLLRRRRRLRLVEQPLLEPFGHALRQLRLHHLPPGRMVREHL</sequence>
<gene>
    <name evidence="2" type="ORF">U9M48_005325</name>
</gene>
<name>A0AAQ3PXE7_PASNO</name>
<protein>
    <submittedName>
        <fullName evidence="2">Uncharacterized protein</fullName>
    </submittedName>
</protein>
<reference evidence="2 3" key="1">
    <citation type="submission" date="2024-02" db="EMBL/GenBank/DDBJ databases">
        <title>High-quality chromosome-scale genome assembly of Pensacola bahiagrass (Paspalum notatum Flugge var. saurae).</title>
        <authorList>
            <person name="Vega J.M."/>
            <person name="Podio M."/>
            <person name="Orjuela J."/>
            <person name="Siena L.A."/>
            <person name="Pessino S.C."/>
            <person name="Combes M.C."/>
            <person name="Mariac C."/>
            <person name="Albertini E."/>
            <person name="Pupilli F."/>
            <person name="Ortiz J.P.A."/>
            <person name="Leblanc O."/>
        </authorList>
    </citation>
    <scope>NUCLEOTIDE SEQUENCE [LARGE SCALE GENOMIC DNA]</scope>
    <source>
        <strain evidence="2">R1</strain>
        <tissue evidence="2">Leaf</tissue>
    </source>
</reference>
<evidence type="ECO:0000313" key="2">
    <source>
        <dbReference type="EMBL" id="WVZ54544.1"/>
    </source>
</evidence>
<feature type="compositionally biased region" description="Basic and acidic residues" evidence="1">
    <location>
        <begin position="61"/>
        <end position="88"/>
    </location>
</feature>
<accession>A0AAQ3PXE7</accession>
<keyword evidence="3" id="KW-1185">Reference proteome</keyword>
<evidence type="ECO:0000313" key="3">
    <source>
        <dbReference type="Proteomes" id="UP001341281"/>
    </source>
</evidence>
<evidence type="ECO:0000256" key="1">
    <source>
        <dbReference type="SAM" id="MobiDB-lite"/>
    </source>
</evidence>